<comment type="caution">
    <text evidence="2">The sequence shown here is derived from an EMBL/GenBank/DDBJ whole genome shotgun (WGS) entry which is preliminary data.</text>
</comment>
<accession>A0A0W0V9Y2</accession>
<evidence type="ECO:0000256" key="1">
    <source>
        <dbReference type="SAM" id="Phobius"/>
    </source>
</evidence>
<feature type="transmembrane region" description="Helical" evidence="1">
    <location>
        <begin position="189"/>
        <end position="208"/>
    </location>
</feature>
<reference evidence="2 3" key="1">
    <citation type="submission" date="2015-11" db="EMBL/GenBank/DDBJ databases">
        <title>Genomic analysis of 38 Legionella species identifies large and diverse effector repertoires.</title>
        <authorList>
            <person name="Burstein D."/>
            <person name="Amaro F."/>
            <person name="Zusman T."/>
            <person name="Lifshitz Z."/>
            <person name="Cohen O."/>
            <person name="Gilbert J.A."/>
            <person name="Pupko T."/>
            <person name="Shuman H.A."/>
            <person name="Segal G."/>
        </authorList>
    </citation>
    <scope>NUCLEOTIDE SEQUENCE [LARGE SCALE GENOMIC DNA]</scope>
    <source>
        <strain evidence="2 3">BL-540</strain>
    </source>
</reference>
<dbReference type="PATRIC" id="fig|456.5.peg.1045"/>
<dbReference type="AlphaFoldDB" id="A0A0W0V9Y2"/>
<keyword evidence="1" id="KW-0812">Transmembrane</keyword>
<dbReference type="OrthoDB" id="5652540at2"/>
<feature type="transmembrane region" description="Helical" evidence="1">
    <location>
        <begin position="228"/>
        <end position="251"/>
    </location>
</feature>
<sequence>MGSMFNFRASNRLFTQSLKFMAKNPLFFMLPLCSLVLSFLLLLLLGFLIRWGAQINIQYLNPPHYYWYFEVVAFLLLTGLIVVVNTLSNAMLVYMAKFKLTGQTISWQQTIRACWRQRYNLISWGIFFTCAGFILSLLERTSGFSRLAATVTQAAWHVCAFLMMPFIVIEQRSPSLAFEKVRDYFTSSAIVQVNVSILLAVYLLPIVILIHLSPNIVPQDYVGIVNHFWLYALLFLFVAWLIVGNSVNAILKTALYLKIQGQHDFSILKQEDINKIMWDKPNSASWRR</sequence>
<gene>
    <name evidence="2" type="ORF">Ljor_0984</name>
</gene>
<dbReference type="InterPro" id="IPR046157">
    <property type="entry name" value="DUF6159"/>
</dbReference>
<name>A0A0W0V9Y2_9GAMM</name>
<feature type="transmembrane region" description="Helical" evidence="1">
    <location>
        <begin position="144"/>
        <end position="168"/>
    </location>
</feature>
<keyword evidence="1" id="KW-1133">Transmembrane helix</keyword>
<dbReference type="RefSeq" id="WP_126320085.1">
    <property type="nucleotide sequence ID" value="NZ_CAAAIC010000002.1"/>
</dbReference>
<dbReference type="Pfam" id="PF19656">
    <property type="entry name" value="DUF6159"/>
    <property type="match status" value="1"/>
</dbReference>
<dbReference type="Proteomes" id="UP000055035">
    <property type="component" value="Unassembled WGS sequence"/>
</dbReference>
<proteinExistence type="predicted"/>
<evidence type="ECO:0008006" key="4">
    <source>
        <dbReference type="Google" id="ProtNLM"/>
    </source>
</evidence>
<keyword evidence="1" id="KW-0472">Membrane</keyword>
<keyword evidence="3" id="KW-1185">Reference proteome</keyword>
<feature type="transmembrane region" description="Helical" evidence="1">
    <location>
        <begin position="68"/>
        <end position="98"/>
    </location>
</feature>
<feature type="transmembrane region" description="Helical" evidence="1">
    <location>
        <begin position="119"/>
        <end position="138"/>
    </location>
</feature>
<evidence type="ECO:0000313" key="2">
    <source>
        <dbReference type="EMBL" id="KTD16678.1"/>
    </source>
</evidence>
<organism evidence="2 3">
    <name type="scientific">Legionella jordanis</name>
    <dbReference type="NCBI Taxonomy" id="456"/>
    <lineage>
        <taxon>Bacteria</taxon>
        <taxon>Pseudomonadati</taxon>
        <taxon>Pseudomonadota</taxon>
        <taxon>Gammaproteobacteria</taxon>
        <taxon>Legionellales</taxon>
        <taxon>Legionellaceae</taxon>
        <taxon>Legionella</taxon>
    </lineage>
</organism>
<evidence type="ECO:0000313" key="3">
    <source>
        <dbReference type="Proteomes" id="UP000055035"/>
    </source>
</evidence>
<dbReference type="EMBL" id="LNYJ01000011">
    <property type="protein sequence ID" value="KTD16678.1"/>
    <property type="molecule type" value="Genomic_DNA"/>
</dbReference>
<protein>
    <recommendedName>
        <fullName evidence="4">Transmembrane protein</fullName>
    </recommendedName>
</protein>